<dbReference type="PANTHER" id="PTHR43308:SF1">
    <property type="entry name" value="OUTER MEMBRANE PROTEIN ALPHA"/>
    <property type="match status" value="1"/>
</dbReference>
<evidence type="ECO:0000256" key="2">
    <source>
        <dbReference type="RuleBase" id="RU363072"/>
    </source>
</evidence>
<dbReference type="InterPro" id="IPR007049">
    <property type="entry name" value="Carb-sel_porin_OprB"/>
</dbReference>
<dbReference type="Pfam" id="PF00395">
    <property type="entry name" value="SLH"/>
    <property type="match status" value="1"/>
</dbReference>
<dbReference type="InterPro" id="IPR038673">
    <property type="entry name" value="OprB_sf"/>
</dbReference>
<dbReference type="PROSITE" id="PS51272">
    <property type="entry name" value="SLH"/>
    <property type="match status" value="1"/>
</dbReference>
<evidence type="ECO:0000259" key="4">
    <source>
        <dbReference type="PROSITE" id="PS51272"/>
    </source>
</evidence>
<feature type="signal peptide" evidence="2">
    <location>
        <begin position="1"/>
        <end position="29"/>
    </location>
</feature>
<dbReference type="Pfam" id="PF04966">
    <property type="entry name" value="OprB"/>
    <property type="match status" value="1"/>
</dbReference>
<dbReference type="EMBL" id="CP003630">
    <property type="protein sequence ID" value="AFZ17261.1"/>
    <property type="molecule type" value="Genomic_DNA"/>
</dbReference>
<dbReference type="GO" id="GO:0016020">
    <property type="term" value="C:membrane"/>
    <property type="evidence" value="ECO:0007669"/>
    <property type="project" value="InterPro"/>
</dbReference>
<organism evidence="5 6">
    <name type="scientific">Allocoleopsis franciscana PCC 7113</name>
    <dbReference type="NCBI Taxonomy" id="1173027"/>
    <lineage>
        <taxon>Bacteria</taxon>
        <taxon>Bacillati</taxon>
        <taxon>Cyanobacteriota</taxon>
        <taxon>Cyanophyceae</taxon>
        <taxon>Coleofasciculales</taxon>
        <taxon>Coleofasciculaceae</taxon>
        <taxon>Allocoleopsis</taxon>
        <taxon>Allocoleopsis franciscana</taxon>
    </lineage>
</organism>
<dbReference type="RefSeq" id="WP_015181421.1">
    <property type="nucleotide sequence ID" value="NC_019738.1"/>
</dbReference>
<evidence type="ECO:0000256" key="1">
    <source>
        <dbReference type="ARBA" id="ARBA00008769"/>
    </source>
</evidence>
<sequence length="664" mass="70317">MTSRVFWRSWLISPAILGGALLASSSALAADGAATAKVAIDVSEVPLETVTTQPPTDEPAIATTEPMIAANPESQSGNLASVETEAAVSISELPGEDRDVNVVEPINPYNHNSESNSLESINKVSQLIQDSPQEIDGSDAGVIEPSYEDSTDPLEQVTNVSQLRDVSPGDWAFEALRSLVERYGCIAGYPDGTYRGNRAMSRYEFAAGLNACLQQIERLLGSGTNFATKEDLTTVQRLIQEFGSELANLRGRVDGLEARTTELELTQFSTTTKLNAQAIFALTGIATGENALGGNIPNVVAFGDRVRLNFDTSFTGKDVLRTRLQAVNLDSYSGTSTFTPEGDLRFGDGTFGSGSNNDIGIDALLYAFPIGEKTTVVIEANAGAPDDFANTVNPFIDGDGDTGALSNFGTRNPIYGLVGGAGIGIRHEFSDALELSLGYLAGDAGTPDEGSGLFDGAYGALAQITFKPINQLTLGLTYIHSYNADLTAGSNRANLRSALADNPNLPERLAPFAGLDLPVSSNSYGIQASWQFSPKFLVGGWAGYTATRTLAPLIATDGSGSVLERGDMSIWNFAAHLAFPDLGKEGSVAAIIVGMEPKVTGASRSLRDAIGKDSDTSLHIEAFYEYKLTDNISITPGVIWLTSPDHSSNNNDIVIGAIRTTFNF</sequence>
<dbReference type="InterPro" id="IPR001119">
    <property type="entry name" value="SLH_dom"/>
</dbReference>
<dbReference type="KEGG" id="mic:Mic7113_1377"/>
<dbReference type="STRING" id="1173027.Mic7113_1377"/>
<dbReference type="GO" id="GO:0015288">
    <property type="term" value="F:porin activity"/>
    <property type="evidence" value="ECO:0007669"/>
    <property type="project" value="InterPro"/>
</dbReference>
<feature type="coiled-coil region" evidence="3">
    <location>
        <begin position="239"/>
        <end position="266"/>
    </location>
</feature>
<proteinExistence type="inferred from homology"/>
<dbReference type="InterPro" id="IPR047684">
    <property type="entry name" value="Por_som-like"/>
</dbReference>
<dbReference type="Gene3D" id="2.40.160.180">
    <property type="entry name" value="Carbohydrate-selective porin OprB"/>
    <property type="match status" value="1"/>
</dbReference>
<dbReference type="HOGENOM" id="CLU_018575_1_0_3"/>
<dbReference type="InterPro" id="IPR051465">
    <property type="entry name" value="Cell_Envelope_Struct_Comp"/>
</dbReference>
<dbReference type="PATRIC" id="fig|1173027.3.peg.1523"/>
<evidence type="ECO:0000256" key="3">
    <source>
        <dbReference type="SAM" id="Coils"/>
    </source>
</evidence>
<evidence type="ECO:0000313" key="6">
    <source>
        <dbReference type="Proteomes" id="UP000010471"/>
    </source>
</evidence>
<dbReference type="eggNOG" id="COG2067">
    <property type="taxonomic scope" value="Bacteria"/>
</dbReference>
<keyword evidence="2" id="KW-0732">Signal</keyword>
<dbReference type="GO" id="GO:0008643">
    <property type="term" value="P:carbohydrate transport"/>
    <property type="evidence" value="ECO:0007669"/>
    <property type="project" value="InterPro"/>
</dbReference>
<keyword evidence="6" id="KW-1185">Reference proteome</keyword>
<comment type="similarity">
    <text evidence="1 2">Belongs to the OprB family.</text>
</comment>
<feature type="chain" id="PRO_5003938021" evidence="2">
    <location>
        <begin position="30"/>
        <end position="664"/>
    </location>
</feature>
<accession>K9WBS4</accession>
<name>K9WBS4_9CYAN</name>
<dbReference type="AlphaFoldDB" id="K9WBS4"/>
<protein>
    <submittedName>
        <fullName evidence="5">Putative S-layer protein</fullName>
    </submittedName>
</protein>
<gene>
    <name evidence="5" type="ORF">Mic7113_1377</name>
</gene>
<dbReference type="Proteomes" id="UP000010471">
    <property type="component" value="Chromosome"/>
</dbReference>
<dbReference type="NCBIfam" id="NF033921">
    <property type="entry name" value="por_somb"/>
    <property type="match status" value="1"/>
</dbReference>
<dbReference type="PANTHER" id="PTHR43308">
    <property type="entry name" value="OUTER MEMBRANE PROTEIN ALPHA-RELATED"/>
    <property type="match status" value="1"/>
</dbReference>
<reference evidence="5 6" key="1">
    <citation type="submission" date="2012-06" db="EMBL/GenBank/DDBJ databases">
        <title>Finished chromosome of genome of Microcoleus sp. PCC 7113.</title>
        <authorList>
            <consortium name="US DOE Joint Genome Institute"/>
            <person name="Gugger M."/>
            <person name="Coursin T."/>
            <person name="Rippka R."/>
            <person name="Tandeau De Marsac N."/>
            <person name="Huntemann M."/>
            <person name="Wei C.-L."/>
            <person name="Han J."/>
            <person name="Detter J.C."/>
            <person name="Han C."/>
            <person name="Tapia R."/>
            <person name="Chen A."/>
            <person name="Kyrpides N."/>
            <person name="Mavromatis K."/>
            <person name="Markowitz V."/>
            <person name="Szeto E."/>
            <person name="Ivanova N."/>
            <person name="Pagani I."/>
            <person name="Pati A."/>
            <person name="Goodwin L."/>
            <person name="Nordberg H.P."/>
            <person name="Cantor M.N."/>
            <person name="Hua S.X."/>
            <person name="Woyke T."/>
            <person name="Kerfeld C.A."/>
        </authorList>
    </citation>
    <scope>NUCLEOTIDE SEQUENCE [LARGE SCALE GENOMIC DNA]</scope>
    <source>
        <strain evidence="5 6">PCC 7113</strain>
    </source>
</reference>
<feature type="domain" description="SLH" evidence="4">
    <location>
        <begin position="159"/>
        <end position="223"/>
    </location>
</feature>
<keyword evidence="3" id="KW-0175">Coiled coil</keyword>
<evidence type="ECO:0000313" key="5">
    <source>
        <dbReference type="EMBL" id="AFZ17261.1"/>
    </source>
</evidence>
<dbReference type="SUPFAM" id="SSF56935">
    <property type="entry name" value="Porins"/>
    <property type="match status" value="1"/>
</dbReference>
<dbReference type="OrthoDB" id="580845at2"/>